<dbReference type="GeneID" id="42855734"/>
<dbReference type="GO" id="GO:0005829">
    <property type="term" value="C:cytosol"/>
    <property type="evidence" value="ECO:0007669"/>
    <property type="project" value="TreeGrafter"/>
</dbReference>
<gene>
    <name evidence="1" type="ORF">TQ39_03675</name>
</gene>
<dbReference type="Proteomes" id="UP000032483">
    <property type="component" value="Unassembled WGS sequence"/>
</dbReference>
<accession>A0A0D8J321</accession>
<keyword evidence="1" id="KW-0378">Hydrolase</keyword>
<sequence length="278" mass="30718">MRTLYVSDLDGTLLRSDERTSGYTNRTVNRLVGEGMLFSYATARSFQTARKVTAGLEAEIPLIVYNGAAVADHRDGSFLQMNFFGGEAAEILDELEACGVFPIVYAVAGGREMFSYLPARCTRGMRAFLETRKNDRRANPVATRRTLRAGDIFYFTCIDEREKLLPLYEKYREQYHCVFQVDLYTREQWLEIMPKAASKASAALWLKSSLGCGRLVVFGDGENDVDLFEAADEAYAVANAADVLKAVATGVIGANDEDGVARWLDAHARCAAQTQGGV</sequence>
<dbReference type="GO" id="GO:0016791">
    <property type="term" value="F:phosphatase activity"/>
    <property type="evidence" value="ECO:0007669"/>
    <property type="project" value="TreeGrafter"/>
</dbReference>
<name>A0A0D8J321_9FIRM</name>
<dbReference type="InterPro" id="IPR036412">
    <property type="entry name" value="HAD-like_sf"/>
</dbReference>
<dbReference type="Gene3D" id="3.30.1240.10">
    <property type="match status" value="1"/>
</dbReference>
<protein>
    <submittedName>
        <fullName evidence="1">Hydrolase</fullName>
    </submittedName>
</protein>
<proteinExistence type="predicted"/>
<dbReference type="PANTHER" id="PTHR10000:SF8">
    <property type="entry name" value="HAD SUPERFAMILY HYDROLASE-LIKE, TYPE 3"/>
    <property type="match status" value="1"/>
</dbReference>
<evidence type="ECO:0000313" key="2">
    <source>
        <dbReference type="Proteomes" id="UP000032483"/>
    </source>
</evidence>
<dbReference type="AlphaFoldDB" id="A0A0D8J321"/>
<dbReference type="PATRIC" id="fig|1550024.3.peg.822"/>
<dbReference type="NCBIfam" id="TIGR01484">
    <property type="entry name" value="HAD-SF-IIB"/>
    <property type="match status" value="1"/>
</dbReference>
<dbReference type="Pfam" id="PF08282">
    <property type="entry name" value="Hydrolase_3"/>
    <property type="match status" value="1"/>
</dbReference>
<reference evidence="1" key="1">
    <citation type="submission" date="2015-02" db="EMBL/GenBank/DDBJ databases">
        <title>A novel member of the family Ruminococcaceae isolated from human feces.</title>
        <authorList>
            <person name="Shkoporov A.N."/>
            <person name="Chaplin A.V."/>
            <person name="Motuzova O.V."/>
            <person name="Kafarskaia L.I."/>
            <person name="Khokhlova E.V."/>
            <person name="Efimov B.A."/>
        </authorList>
    </citation>
    <scope>NUCLEOTIDE SEQUENCE [LARGE SCALE GENOMIC DNA]</scope>
    <source>
        <strain evidence="1">585-1</strain>
    </source>
</reference>
<dbReference type="GO" id="GO:0000287">
    <property type="term" value="F:magnesium ion binding"/>
    <property type="evidence" value="ECO:0007669"/>
    <property type="project" value="TreeGrafter"/>
</dbReference>
<evidence type="ECO:0000313" key="1">
    <source>
        <dbReference type="EMBL" id="KJF40931.1"/>
    </source>
</evidence>
<dbReference type="SUPFAM" id="SSF56784">
    <property type="entry name" value="HAD-like"/>
    <property type="match status" value="1"/>
</dbReference>
<organism evidence="1 2">
    <name type="scientific">Ruthenibacterium lactatiformans</name>
    <dbReference type="NCBI Taxonomy" id="1550024"/>
    <lineage>
        <taxon>Bacteria</taxon>
        <taxon>Bacillati</taxon>
        <taxon>Bacillota</taxon>
        <taxon>Clostridia</taxon>
        <taxon>Eubacteriales</taxon>
        <taxon>Oscillospiraceae</taxon>
        <taxon>Ruthenibacterium</taxon>
    </lineage>
</organism>
<comment type="caution">
    <text evidence="1">The sequence shown here is derived from an EMBL/GenBank/DDBJ whole genome shotgun (WGS) entry which is preliminary data.</text>
</comment>
<dbReference type="EMBL" id="JXXK01000003">
    <property type="protein sequence ID" value="KJF40931.1"/>
    <property type="molecule type" value="Genomic_DNA"/>
</dbReference>
<dbReference type="PANTHER" id="PTHR10000">
    <property type="entry name" value="PHOSPHOSERINE PHOSPHATASE"/>
    <property type="match status" value="1"/>
</dbReference>
<dbReference type="RefSeq" id="WP_050004604.1">
    <property type="nucleotide sequence ID" value="NZ_DAWBJP010000005.1"/>
</dbReference>
<dbReference type="InterPro" id="IPR006379">
    <property type="entry name" value="HAD-SF_hydro_IIB"/>
</dbReference>
<dbReference type="InterPro" id="IPR023214">
    <property type="entry name" value="HAD_sf"/>
</dbReference>
<dbReference type="Gene3D" id="3.40.50.1000">
    <property type="entry name" value="HAD superfamily/HAD-like"/>
    <property type="match status" value="1"/>
</dbReference>
<keyword evidence="2" id="KW-1185">Reference proteome</keyword>